<organism evidence="3 4">
    <name type="scientific">Desulfoluna butyratoxydans</name>
    <dbReference type="NCBI Taxonomy" id="231438"/>
    <lineage>
        <taxon>Bacteria</taxon>
        <taxon>Pseudomonadati</taxon>
        <taxon>Thermodesulfobacteriota</taxon>
        <taxon>Desulfobacteria</taxon>
        <taxon>Desulfobacterales</taxon>
        <taxon>Desulfolunaceae</taxon>
        <taxon>Desulfoluna</taxon>
    </lineage>
</organism>
<dbReference type="Gene3D" id="3.40.710.10">
    <property type="entry name" value="DD-peptidase/beta-lactamase superfamily"/>
    <property type="match status" value="1"/>
</dbReference>
<evidence type="ECO:0000313" key="3">
    <source>
        <dbReference type="EMBL" id="VFQ46003.1"/>
    </source>
</evidence>
<dbReference type="PANTHER" id="PTHR30627:SF2">
    <property type="entry name" value="PEPTIDOGLYCAN D,D-TRANSPEPTIDASE MRDA"/>
    <property type="match status" value="1"/>
</dbReference>
<dbReference type="Pfam" id="PF00905">
    <property type="entry name" value="Transpeptidase"/>
    <property type="match status" value="1"/>
</dbReference>
<evidence type="ECO:0000259" key="2">
    <source>
        <dbReference type="Pfam" id="PF00905"/>
    </source>
</evidence>
<dbReference type="GO" id="GO:0071972">
    <property type="term" value="F:peptidoglycan L,D-transpeptidase activity"/>
    <property type="evidence" value="ECO:0007669"/>
    <property type="project" value="TreeGrafter"/>
</dbReference>
<dbReference type="InterPro" id="IPR050515">
    <property type="entry name" value="Beta-lactam/transpept"/>
</dbReference>
<dbReference type="GO" id="GO:0005886">
    <property type="term" value="C:plasma membrane"/>
    <property type="evidence" value="ECO:0007669"/>
    <property type="project" value="TreeGrafter"/>
</dbReference>
<protein>
    <submittedName>
        <fullName evidence="3">Beta-lactamase/transpeptidase-like</fullName>
    </submittedName>
</protein>
<reference evidence="3 4" key="1">
    <citation type="submission" date="2019-03" db="EMBL/GenBank/DDBJ databases">
        <authorList>
            <person name="Nijsse B."/>
        </authorList>
    </citation>
    <scope>NUCLEOTIDE SEQUENCE [LARGE SCALE GENOMIC DNA]</scope>
    <source>
        <strain evidence="3">Desulfoluna butyratoxydans MSL71</strain>
    </source>
</reference>
<dbReference type="Proteomes" id="UP000507962">
    <property type="component" value="Unassembled WGS sequence"/>
</dbReference>
<proteinExistence type="predicted"/>
<dbReference type="GO" id="GO:0071555">
    <property type="term" value="P:cell wall organization"/>
    <property type="evidence" value="ECO:0007669"/>
    <property type="project" value="TreeGrafter"/>
</dbReference>
<dbReference type="InterPro" id="IPR012338">
    <property type="entry name" value="Beta-lactam/transpept-like"/>
</dbReference>
<feature type="domain" description="Penicillin-binding protein transpeptidase" evidence="2">
    <location>
        <begin position="182"/>
        <end position="474"/>
    </location>
</feature>
<dbReference type="InterPro" id="IPR001460">
    <property type="entry name" value="PCN-bd_Tpept"/>
</dbReference>
<dbReference type="AlphaFoldDB" id="A0A4U8YX37"/>
<dbReference type="EMBL" id="CAADHO010000007">
    <property type="protein sequence ID" value="VFQ46003.1"/>
    <property type="molecule type" value="Genomic_DNA"/>
</dbReference>
<keyword evidence="1" id="KW-1133">Transmembrane helix</keyword>
<evidence type="ECO:0000313" key="4">
    <source>
        <dbReference type="Proteomes" id="UP000507962"/>
    </source>
</evidence>
<keyword evidence="1" id="KW-0812">Transmembrane</keyword>
<dbReference type="PANTHER" id="PTHR30627">
    <property type="entry name" value="PEPTIDOGLYCAN D,D-TRANSPEPTIDASE"/>
    <property type="match status" value="1"/>
</dbReference>
<dbReference type="GO" id="GO:0008658">
    <property type="term" value="F:penicillin binding"/>
    <property type="evidence" value="ECO:0007669"/>
    <property type="project" value="InterPro"/>
</dbReference>
<gene>
    <name evidence="3" type="ORF">MSL71_36660</name>
</gene>
<sequence length="507" mass="55233">MDTASARRPFGLTHPGLRSRLNTCCPCMLGFGAPDNITTPPTRPMRQQKQDWRAYQQSLKQRQKIKERSRTLKKGALRGLAGGALVALVVALAIVVAPRVKETFTAAPPAPEETPNRLSQDSLKGLLAPKPLAHLDHKVLQVTQGEQELTVTTTLDLELQALLISEFKRNIARKRGTPRYVAAVAMDPATGRILSMAGFSKDKGITNPSLEAAYPAASIFKIITASAAAEKLGLTPRSTLSFNGGKYTLYKRQLNEKKNKYTNTISFRDSFAQSVNPVFGKLGALKLKKENLSGYADRFLFNQEIAFDLPVEKSILAIGEEPYQWAEVACGFNRVTRISPLHGALIGATAVTGGKIPAPYLVDSVTTAEGEEFSVPRPPTLGRAVPQQVSTTLNELMQRTIRSGTARKSFAGYRRDPVLKNLTLGGKTGSISNKARDVRVDWFVGFAKEKKTGRSMAIAVVVGHQAYIGTRASAYARKAITCYFSHPPEPDRSRIAEARQTPSPGDS</sequence>
<dbReference type="SUPFAM" id="SSF56601">
    <property type="entry name" value="beta-lactamase/transpeptidase-like"/>
    <property type="match status" value="1"/>
</dbReference>
<keyword evidence="1" id="KW-0472">Membrane</keyword>
<feature type="transmembrane region" description="Helical" evidence="1">
    <location>
        <begin position="76"/>
        <end position="97"/>
    </location>
</feature>
<keyword evidence="4" id="KW-1185">Reference proteome</keyword>
<accession>A0A4U8YX37</accession>
<name>A0A4U8YX37_9BACT</name>
<evidence type="ECO:0000256" key="1">
    <source>
        <dbReference type="SAM" id="Phobius"/>
    </source>
</evidence>